<accession>A0A316I4J4</accession>
<keyword evidence="2" id="KW-0813">Transport</keyword>
<name>A0A316I4J4_9PSEU</name>
<dbReference type="PROSITE" id="PS50893">
    <property type="entry name" value="ABC_TRANSPORTER_2"/>
    <property type="match status" value="1"/>
</dbReference>
<evidence type="ECO:0000256" key="3">
    <source>
        <dbReference type="ARBA" id="ARBA00022741"/>
    </source>
</evidence>
<comment type="caution">
    <text evidence="6">The sequence shown here is derived from an EMBL/GenBank/DDBJ whole genome shotgun (WGS) entry which is preliminary data.</text>
</comment>
<dbReference type="InterPro" id="IPR050153">
    <property type="entry name" value="Metal_Ion_Import_ABC"/>
</dbReference>
<evidence type="ECO:0000256" key="4">
    <source>
        <dbReference type="ARBA" id="ARBA00022840"/>
    </source>
</evidence>
<dbReference type="Gene3D" id="3.40.50.300">
    <property type="entry name" value="P-loop containing nucleotide triphosphate hydrolases"/>
    <property type="match status" value="1"/>
</dbReference>
<evidence type="ECO:0000259" key="5">
    <source>
        <dbReference type="PROSITE" id="PS50893"/>
    </source>
</evidence>
<keyword evidence="3" id="KW-0547">Nucleotide-binding</keyword>
<evidence type="ECO:0000313" key="7">
    <source>
        <dbReference type="Proteomes" id="UP000246005"/>
    </source>
</evidence>
<evidence type="ECO:0000256" key="1">
    <source>
        <dbReference type="ARBA" id="ARBA00005417"/>
    </source>
</evidence>
<evidence type="ECO:0000256" key="2">
    <source>
        <dbReference type="ARBA" id="ARBA00022448"/>
    </source>
</evidence>
<dbReference type="InterPro" id="IPR017871">
    <property type="entry name" value="ABC_transporter-like_CS"/>
</dbReference>
<dbReference type="EMBL" id="QGHB01000003">
    <property type="protein sequence ID" value="PWK88381.1"/>
    <property type="molecule type" value="Genomic_DNA"/>
</dbReference>
<dbReference type="GO" id="GO:0005524">
    <property type="term" value="F:ATP binding"/>
    <property type="evidence" value="ECO:0007669"/>
    <property type="project" value="UniProtKB-KW"/>
</dbReference>
<keyword evidence="4 6" id="KW-0067">ATP-binding</keyword>
<dbReference type="GO" id="GO:0016887">
    <property type="term" value="F:ATP hydrolysis activity"/>
    <property type="evidence" value="ECO:0007669"/>
    <property type="project" value="InterPro"/>
</dbReference>
<dbReference type="Pfam" id="PF00005">
    <property type="entry name" value="ABC_tran"/>
    <property type="match status" value="1"/>
</dbReference>
<organism evidence="6 7">
    <name type="scientific">Lentzea atacamensis</name>
    <dbReference type="NCBI Taxonomy" id="531938"/>
    <lineage>
        <taxon>Bacteria</taxon>
        <taxon>Bacillati</taxon>
        <taxon>Actinomycetota</taxon>
        <taxon>Actinomycetes</taxon>
        <taxon>Pseudonocardiales</taxon>
        <taxon>Pseudonocardiaceae</taxon>
        <taxon>Lentzea</taxon>
    </lineage>
</organism>
<proteinExistence type="inferred from homology"/>
<protein>
    <submittedName>
        <fullName evidence="6">Zinc/manganese transport system ATP-binding protein</fullName>
    </submittedName>
</protein>
<dbReference type="RefSeq" id="WP_233439474.1">
    <property type="nucleotide sequence ID" value="NZ_QGHB01000003.1"/>
</dbReference>
<reference evidence="6 7" key="1">
    <citation type="submission" date="2018-05" db="EMBL/GenBank/DDBJ databases">
        <title>Genomic Encyclopedia of Type Strains, Phase IV (KMG-IV): sequencing the most valuable type-strain genomes for metagenomic binning, comparative biology and taxonomic classification.</title>
        <authorList>
            <person name="Goeker M."/>
        </authorList>
    </citation>
    <scope>NUCLEOTIDE SEQUENCE [LARGE SCALE GENOMIC DNA]</scope>
    <source>
        <strain evidence="6 7">DSM 45480</strain>
    </source>
</reference>
<dbReference type="PANTHER" id="PTHR42734:SF5">
    <property type="entry name" value="IRON TRANSPORT SYSTEM ATP-BINDING PROTEIN HI_0361-RELATED"/>
    <property type="match status" value="1"/>
</dbReference>
<dbReference type="PANTHER" id="PTHR42734">
    <property type="entry name" value="METAL TRANSPORT SYSTEM ATP-BINDING PROTEIN TM_0124-RELATED"/>
    <property type="match status" value="1"/>
</dbReference>
<dbReference type="InterPro" id="IPR003593">
    <property type="entry name" value="AAA+_ATPase"/>
</dbReference>
<dbReference type="PROSITE" id="PS00211">
    <property type="entry name" value="ABC_TRANSPORTER_1"/>
    <property type="match status" value="1"/>
</dbReference>
<gene>
    <name evidence="6" type="ORF">C8D88_103577</name>
</gene>
<dbReference type="Proteomes" id="UP000246005">
    <property type="component" value="Unassembled WGS sequence"/>
</dbReference>
<feature type="domain" description="ABC transporter" evidence="5">
    <location>
        <begin position="10"/>
        <end position="234"/>
    </location>
</feature>
<dbReference type="InterPro" id="IPR003439">
    <property type="entry name" value="ABC_transporter-like_ATP-bd"/>
</dbReference>
<dbReference type="SUPFAM" id="SSF52540">
    <property type="entry name" value="P-loop containing nucleoside triphosphate hydrolases"/>
    <property type="match status" value="1"/>
</dbReference>
<dbReference type="SMART" id="SM00382">
    <property type="entry name" value="AAA"/>
    <property type="match status" value="1"/>
</dbReference>
<sequence length="235" mass="24936">MTHVSDRPAVRLRGLSAGYARHTVLHEVTAEFPRAEVTAIVGHNGSGKSTLLGVLAGVITPAAGEVEIGTRRPAFVVQHSAVPAGLPITVWETVAMGRWEHRGPLRRLSTKDKELVGASLERMGIADLASHRLSSLSGGQRQRALLAQAFAQDSDLLLLDEPDAGLDSQARQDISAAMADARANGVTVVHVTHDLIEASRADHCLLLQNGRLIAAGDPRTVLERQATPLSNTVGL</sequence>
<dbReference type="InterPro" id="IPR027417">
    <property type="entry name" value="P-loop_NTPase"/>
</dbReference>
<evidence type="ECO:0000313" key="6">
    <source>
        <dbReference type="EMBL" id="PWK88381.1"/>
    </source>
</evidence>
<dbReference type="InterPro" id="IPR047748">
    <property type="entry name" value="AztA-like"/>
</dbReference>
<dbReference type="AlphaFoldDB" id="A0A316I4J4"/>
<dbReference type="NCBIfam" id="NF040873">
    <property type="entry name" value="AztA"/>
    <property type="match status" value="1"/>
</dbReference>
<comment type="similarity">
    <text evidence="1">Belongs to the ABC transporter superfamily.</text>
</comment>